<sequence>MKRTDGSVASFIAEVIPAKRQRDAHALVDMMREISGREPALWGTIVGFGRCHYRYPTGNEGDMPVLAFAPRKTASTIYLDSIEAHGQALAELGPHSSGVGCLYIKDLEQVDEAVLRGILERTLAYVEGGGGEYARITVID</sequence>
<dbReference type="Proteomes" id="UP001291912">
    <property type="component" value="Unassembled WGS sequence"/>
</dbReference>
<protein>
    <submittedName>
        <fullName evidence="1">DUF1801 domain-containing protein</fullName>
    </submittedName>
</protein>
<accession>A0ABU5N4D9</accession>
<name>A0ABU5N4D9_9MICO</name>
<gene>
    <name evidence="1" type="ORF">R2Q92_03890</name>
</gene>
<comment type="caution">
    <text evidence="1">The sequence shown here is derived from an EMBL/GenBank/DDBJ whole genome shotgun (WGS) entry which is preliminary data.</text>
</comment>
<evidence type="ECO:0000313" key="2">
    <source>
        <dbReference type="Proteomes" id="UP001291912"/>
    </source>
</evidence>
<proteinExistence type="predicted"/>
<dbReference type="RefSeq" id="WP_194423634.1">
    <property type="nucleotide sequence ID" value="NZ_BAAAPT010000001.1"/>
</dbReference>
<evidence type="ECO:0000313" key="1">
    <source>
        <dbReference type="EMBL" id="MDZ8160964.1"/>
    </source>
</evidence>
<reference evidence="1 2" key="1">
    <citation type="submission" date="2023-10" db="EMBL/GenBank/DDBJ databases">
        <title>Microbacterium xanthum sp. nov., isolated from seaweed.</title>
        <authorList>
            <person name="Lee S.D."/>
        </authorList>
    </citation>
    <scope>NUCLEOTIDE SEQUENCE [LARGE SCALE GENOMIC DNA]</scope>
    <source>
        <strain evidence="1 2">KCTC 19124</strain>
    </source>
</reference>
<keyword evidence="2" id="KW-1185">Reference proteome</keyword>
<dbReference type="EMBL" id="JAWJYN010000001">
    <property type="protein sequence ID" value="MDZ8160964.1"/>
    <property type="molecule type" value="Genomic_DNA"/>
</dbReference>
<organism evidence="1 2">
    <name type="scientific">Microbacterium aquimaris</name>
    <dbReference type="NCBI Taxonomy" id="459816"/>
    <lineage>
        <taxon>Bacteria</taxon>
        <taxon>Bacillati</taxon>
        <taxon>Actinomycetota</taxon>
        <taxon>Actinomycetes</taxon>
        <taxon>Micrococcales</taxon>
        <taxon>Microbacteriaceae</taxon>
        <taxon>Microbacterium</taxon>
    </lineage>
</organism>